<dbReference type="OrthoDB" id="3387657at2"/>
<evidence type="ECO:0000313" key="2">
    <source>
        <dbReference type="EMBL" id="KGI80833.1"/>
    </source>
</evidence>
<name>A0A099D3R4_9ACTN</name>
<reference evidence="1 4" key="2">
    <citation type="submission" date="2017-08" db="EMBL/GenBank/DDBJ databases">
        <title>The complete genome sequence of moderately halophilic actinomycete Actinopolyspora erythraea YIM 90600, the producer of novel erythromycin, novel actinopolysporins A-C and tubercidin.</title>
        <authorList>
            <person name="Yin M."/>
            <person name="Tang S."/>
        </authorList>
    </citation>
    <scope>NUCLEOTIDE SEQUENCE [LARGE SCALE GENOMIC DNA]</scope>
    <source>
        <strain evidence="1 4">YIM 90600</strain>
    </source>
</reference>
<organism evidence="1 4">
    <name type="scientific">Actinopolyspora erythraea</name>
    <dbReference type="NCBI Taxonomy" id="414996"/>
    <lineage>
        <taxon>Bacteria</taxon>
        <taxon>Bacillati</taxon>
        <taxon>Actinomycetota</taxon>
        <taxon>Actinomycetes</taxon>
        <taxon>Actinopolysporales</taxon>
        <taxon>Actinopolysporaceae</taxon>
        <taxon>Actinopolyspora</taxon>
    </lineage>
</organism>
<gene>
    <name evidence="1" type="ORF">CDG81_14880</name>
    <name evidence="2" type="ORF">IL38_14900</name>
</gene>
<accession>A0A099D3R4</accession>
<dbReference type="RefSeq" id="WP_043574623.1">
    <property type="nucleotide sequence ID" value="NZ_CP022752.1"/>
</dbReference>
<reference evidence="2 3" key="1">
    <citation type="journal article" date="2014" name="PLoS ONE">
        <title>Identification and Characterization of a New Erythromycin Biosynthetic Gene Cluster in Actinopolyspora erythraea YIM90600, a Novel Erythronolide-Producing Halophilic Actinomycete Isolated from Salt Field.</title>
        <authorList>
            <person name="Chen D."/>
            <person name="Feng J."/>
            <person name="Huang L."/>
            <person name="Zhang Q."/>
            <person name="Wu J."/>
            <person name="Zhu X."/>
            <person name="Duan Y."/>
            <person name="Xu Z."/>
        </authorList>
    </citation>
    <scope>NUCLEOTIDE SEQUENCE [LARGE SCALE GENOMIC DNA]</scope>
    <source>
        <strain evidence="2 3">YIM90600</strain>
    </source>
</reference>
<dbReference type="KEGG" id="aey:CDG81_14880"/>
<dbReference type="AlphaFoldDB" id="A0A099D3R4"/>
<evidence type="ECO:0000313" key="4">
    <source>
        <dbReference type="Proteomes" id="UP000215043"/>
    </source>
</evidence>
<sequence length="233" mass="26821">MRLPITVHRARLGKHSYRVIRPRPTPPNVVLSQCSTAASEYDIRLDGHAAHRIGVAWLLAARSPRSMVHIPLRNSRSSASARCEPECFLREECPYSTAERPLDLLLVHHSLQFRPSRWKEVRARLDGGRPETAELPTSDAPEFGSDPFELHWIKRYPLRQHVHAETLLLTGNAPLFRELSTYFLDIAEHGPGSRLWNPRKHYCNEIRWPEIGRYGQEIHIVHADRWSGADIEL</sequence>
<keyword evidence="3" id="KW-1185">Reference proteome</keyword>
<evidence type="ECO:0000313" key="3">
    <source>
        <dbReference type="Proteomes" id="UP000029737"/>
    </source>
</evidence>
<dbReference type="Proteomes" id="UP000215043">
    <property type="component" value="Chromosome"/>
</dbReference>
<dbReference type="eggNOG" id="ENOG503415P">
    <property type="taxonomic scope" value="Bacteria"/>
</dbReference>
<dbReference type="HOGENOM" id="CLU_1244785_0_0_11"/>
<dbReference type="EMBL" id="CP022752">
    <property type="protein sequence ID" value="ASU79360.1"/>
    <property type="molecule type" value="Genomic_DNA"/>
</dbReference>
<protein>
    <submittedName>
        <fullName evidence="1">Uncharacterized protein</fullName>
    </submittedName>
</protein>
<dbReference type="EMBL" id="JPMV01000026">
    <property type="protein sequence ID" value="KGI80833.1"/>
    <property type="molecule type" value="Genomic_DNA"/>
</dbReference>
<proteinExistence type="predicted"/>
<evidence type="ECO:0000313" key="1">
    <source>
        <dbReference type="EMBL" id="ASU79360.1"/>
    </source>
</evidence>
<dbReference type="Proteomes" id="UP000029737">
    <property type="component" value="Unassembled WGS sequence"/>
</dbReference>